<proteinExistence type="predicted"/>
<dbReference type="EMBL" id="MN695289">
    <property type="protein sequence ID" value="QGY72912.1"/>
    <property type="molecule type" value="Genomic_DNA"/>
</dbReference>
<reference evidence="1" key="1">
    <citation type="journal article" date="2020" name="ACS Chem. Biol.">
        <title>Genome Mining and Heterologous Expression Reveal Two Distinct Families of Lasso Peptides Highly Conserved in Endofungal Bacteria.</title>
        <authorList>
            <person name="Bratovanov E.V."/>
            <person name="Ishida K."/>
            <person name="Heinze B."/>
            <person name="Pidot S.J."/>
            <person name="Stinear T.P."/>
            <person name="Hegemann J.D."/>
            <person name="Marahiel M.A."/>
            <person name="Hertweck C."/>
        </authorList>
    </citation>
    <scope>NUCLEOTIDE SEQUENCE</scope>
    <source>
        <strain evidence="1">B8</strain>
    </source>
</reference>
<name>A0A6B9HDV2_9BURK</name>
<dbReference type="AlphaFoldDB" id="A0A6B9HDV2"/>
<accession>A0A6B9HDV2</accession>
<organism evidence="1">
    <name type="scientific">Mycetohabitans sp</name>
    <dbReference type="NCBI Taxonomy" id="2571162"/>
    <lineage>
        <taxon>Bacteria</taxon>
        <taxon>Pseudomonadati</taxon>
        <taxon>Pseudomonadota</taxon>
        <taxon>Betaproteobacteria</taxon>
        <taxon>Burkholderiales</taxon>
        <taxon>Burkholderiaceae</taxon>
        <taxon>Mycetohabitans</taxon>
    </lineage>
</organism>
<evidence type="ECO:0000313" key="1">
    <source>
        <dbReference type="EMBL" id="QGY72912.1"/>
    </source>
</evidence>
<protein>
    <submittedName>
        <fullName evidence="1">Uncharacterized protein</fullName>
    </submittedName>
</protein>
<sequence length="40" mass="4367">MPMELTQLSPALFAKISFLYYTNFADVDLNDIGVAACLLG</sequence>